<proteinExistence type="predicted"/>
<dbReference type="EMBL" id="CAXAMM010018718">
    <property type="protein sequence ID" value="CAK9044016.1"/>
    <property type="molecule type" value="Genomic_DNA"/>
</dbReference>
<evidence type="ECO:0000259" key="1">
    <source>
        <dbReference type="Pfam" id="PF25273"/>
    </source>
</evidence>
<dbReference type="PANTHER" id="PTHR33153">
    <property type="entry name" value="MYND-TYPE DOMAIN-CONTAINING PROTEIN"/>
    <property type="match status" value="1"/>
</dbReference>
<dbReference type="Proteomes" id="UP001642464">
    <property type="component" value="Unassembled WGS sequence"/>
</dbReference>
<reference evidence="2 3" key="1">
    <citation type="submission" date="2024-02" db="EMBL/GenBank/DDBJ databases">
        <authorList>
            <person name="Chen Y."/>
            <person name="Shah S."/>
            <person name="Dougan E. K."/>
            <person name="Thang M."/>
            <person name="Chan C."/>
        </authorList>
    </citation>
    <scope>NUCLEOTIDE SEQUENCE [LARGE SCALE GENOMIC DNA]</scope>
</reference>
<keyword evidence="3" id="KW-1185">Reference proteome</keyword>
<sequence>IFAMLKKQAMLERCVLTLGGHRVCQTAFRLLLGIGKSRLRKLRNAIINDRECPLDRRYLPKSHEMIQPCEGRSKVAEFLTQLYQKVAEPMPELGERAVVLKMGETSAPTKKRGRRPRSFVKRDDFQNLSAVRMLPPGTIRDYHELCKAENPGVSISRTLFGRVWEESFRDRMLIRDRTQHAKCAVCIRLKLQMRKFKKDIPQKKLHLLLYQEHLRSQYQCRMKYWELRSLSRMGMQSDSTCQIVLAIDTMDHSKYAYPRDLAVASKDFASWVRPTLSATGCIVHGWCCGLYMSESFMAHNSSWTSELVANCIHRLSQIPQLDLKQCELIVVGDNSSKETKNNTLLRMLSGLVAARRLKSATMCQLRAGHSHEDWDQWFSTLTTHLATTDSLHVPDDFVQSIQGWMDAGHTRPFEERKFCVKVDQTRAWMLVC</sequence>
<feature type="non-terminal residue" evidence="2">
    <location>
        <position position="1"/>
    </location>
</feature>
<evidence type="ECO:0000313" key="2">
    <source>
        <dbReference type="EMBL" id="CAK9044016.1"/>
    </source>
</evidence>
<organism evidence="2 3">
    <name type="scientific">Durusdinium trenchii</name>
    <dbReference type="NCBI Taxonomy" id="1381693"/>
    <lineage>
        <taxon>Eukaryota</taxon>
        <taxon>Sar</taxon>
        <taxon>Alveolata</taxon>
        <taxon>Dinophyceae</taxon>
        <taxon>Suessiales</taxon>
        <taxon>Symbiodiniaceae</taxon>
        <taxon>Durusdinium</taxon>
    </lineage>
</organism>
<dbReference type="InterPro" id="IPR057191">
    <property type="entry name" value="DUF7869"/>
</dbReference>
<evidence type="ECO:0000313" key="3">
    <source>
        <dbReference type="Proteomes" id="UP001642464"/>
    </source>
</evidence>
<dbReference type="PANTHER" id="PTHR33153:SF3">
    <property type="entry name" value="TRAFFICKING PROTEIN PARTICLE COMPLEX SUBUNIT 11 DOMAIN-CONTAINING PROTEIN"/>
    <property type="match status" value="1"/>
</dbReference>
<protein>
    <recommendedName>
        <fullName evidence="1">DUF7869 domain-containing protein</fullName>
    </recommendedName>
</protein>
<feature type="domain" description="DUF7869" evidence="1">
    <location>
        <begin position="278"/>
        <end position="402"/>
    </location>
</feature>
<gene>
    <name evidence="2" type="ORF">SCF082_LOCUS25066</name>
</gene>
<accession>A0ABP0LZ31</accession>
<dbReference type="Pfam" id="PF25273">
    <property type="entry name" value="DUF7869"/>
    <property type="match status" value="1"/>
</dbReference>
<name>A0ABP0LZ31_9DINO</name>
<comment type="caution">
    <text evidence="2">The sequence shown here is derived from an EMBL/GenBank/DDBJ whole genome shotgun (WGS) entry which is preliminary data.</text>
</comment>